<evidence type="ECO:0000256" key="8">
    <source>
        <dbReference type="ARBA" id="ARBA00023133"/>
    </source>
</evidence>
<evidence type="ECO:0000256" key="1">
    <source>
        <dbReference type="ARBA" id="ARBA00004141"/>
    </source>
</evidence>
<dbReference type="GO" id="GO:0006784">
    <property type="term" value="P:heme A biosynthetic process"/>
    <property type="evidence" value="ECO:0007669"/>
    <property type="project" value="InterPro"/>
</dbReference>
<feature type="transmembrane region" description="Helical" evidence="12">
    <location>
        <begin position="83"/>
        <end position="103"/>
    </location>
</feature>
<evidence type="ECO:0000256" key="10">
    <source>
        <dbReference type="ARBA" id="ARBA00023157"/>
    </source>
</evidence>
<keyword evidence="6" id="KW-0560">Oxidoreductase</keyword>
<evidence type="ECO:0000256" key="6">
    <source>
        <dbReference type="ARBA" id="ARBA00023002"/>
    </source>
</evidence>
<gene>
    <name evidence="13" type="ORF">M622_03900</name>
</gene>
<dbReference type="InterPro" id="IPR003780">
    <property type="entry name" value="COX15/CtaA_fam"/>
</dbReference>
<accession>S9ZDC6</accession>
<keyword evidence="2" id="KW-1003">Cell membrane</keyword>
<dbReference type="OrthoDB" id="1447144at2"/>
<dbReference type="Proteomes" id="UP000015455">
    <property type="component" value="Unassembled WGS sequence"/>
</dbReference>
<keyword evidence="14" id="KW-1185">Reference proteome</keyword>
<keyword evidence="8" id="KW-0350">Heme biosynthesis</keyword>
<comment type="subcellular location">
    <subcellularLocation>
        <location evidence="1">Membrane</location>
        <topology evidence="1">Multi-pass membrane protein</topology>
    </subcellularLocation>
</comment>
<protein>
    <recommendedName>
        <fullName evidence="15">Cytochrome C oxidase subunit I</fullName>
    </recommendedName>
</protein>
<feature type="transmembrane region" description="Helical" evidence="12">
    <location>
        <begin position="323"/>
        <end position="343"/>
    </location>
</feature>
<dbReference type="AlphaFoldDB" id="S9ZDC6"/>
<evidence type="ECO:0000256" key="9">
    <source>
        <dbReference type="ARBA" id="ARBA00023136"/>
    </source>
</evidence>
<keyword evidence="9 12" id="KW-0472">Membrane</keyword>
<evidence type="ECO:0000256" key="11">
    <source>
        <dbReference type="ARBA" id="ARBA00023444"/>
    </source>
</evidence>
<evidence type="ECO:0000256" key="12">
    <source>
        <dbReference type="SAM" id="Phobius"/>
    </source>
</evidence>
<feature type="transmembrane region" description="Helical" evidence="12">
    <location>
        <begin position="140"/>
        <end position="165"/>
    </location>
</feature>
<comment type="caution">
    <text evidence="13">The sequence shown here is derived from an EMBL/GenBank/DDBJ whole genome shotgun (WGS) entry which is preliminary data.</text>
</comment>
<dbReference type="eggNOG" id="COG1612">
    <property type="taxonomic scope" value="Bacteria"/>
</dbReference>
<keyword evidence="10" id="KW-1015">Disulfide bond</keyword>
<keyword evidence="5 12" id="KW-1133">Transmembrane helix</keyword>
<dbReference type="STRING" id="1348657.M622_03900"/>
<dbReference type="EMBL" id="ATJV01000059">
    <property type="protein sequence ID" value="EPZ15280.1"/>
    <property type="molecule type" value="Genomic_DNA"/>
</dbReference>
<dbReference type="RefSeq" id="WP_021249673.1">
    <property type="nucleotide sequence ID" value="NZ_ATJV01000059.1"/>
</dbReference>
<comment type="pathway">
    <text evidence="11">Porphyrin-containing compound metabolism.</text>
</comment>
<keyword evidence="3 12" id="KW-0812">Transmembrane</keyword>
<dbReference type="PANTHER" id="PTHR35457">
    <property type="entry name" value="HEME A SYNTHASE"/>
    <property type="match status" value="1"/>
</dbReference>
<sequence>MSTGPGRSLALYRRLALGALLLTFVVVVFGAYVRLADAGLGCPDWPGCYGQLSPAHAADLIRDAHVAAPEGPVSLHKAWKEMIHRYLAASLGVLVIAIAVLAWRLRSSARASPRVALALVGVVIFQGLLGKWTVTLLLKPAIVTAHLLGGLTTLALLAWLTLRAFGAMQMGAVRGEGVQLEGGSRAVAPVALQLGARLAFVVLVAQIALGGWTSTNYAALACTDFPRCHGSFAPVADYANAFHVVRELGMTAAGDLLSNAALTAIHWSHRVGALVTAVALFLLGWRLCRQRACFAIGATVLVVLMLQLGLGIANVLLSLPLPLAAAHNAGAALLVGVMVWANYRLSAAPVSQSAAVRHPTQAVGRSAVALRMGIEELRS</sequence>
<feature type="transmembrane region" description="Helical" evidence="12">
    <location>
        <begin position="12"/>
        <end position="33"/>
    </location>
</feature>
<name>S9ZDC6_9RHOO</name>
<feature type="transmembrane region" description="Helical" evidence="12">
    <location>
        <begin position="186"/>
        <end position="209"/>
    </location>
</feature>
<feature type="transmembrane region" description="Helical" evidence="12">
    <location>
        <begin position="292"/>
        <end position="317"/>
    </location>
</feature>
<dbReference type="Pfam" id="PF02628">
    <property type="entry name" value="COX15-CtaA"/>
    <property type="match status" value="1"/>
</dbReference>
<dbReference type="GO" id="GO:0046872">
    <property type="term" value="F:metal ion binding"/>
    <property type="evidence" value="ECO:0007669"/>
    <property type="project" value="UniProtKB-KW"/>
</dbReference>
<evidence type="ECO:0000313" key="14">
    <source>
        <dbReference type="Proteomes" id="UP000015455"/>
    </source>
</evidence>
<evidence type="ECO:0000256" key="3">
    <source>
        <dbReference type="ARBA" id="ARBA00022692"/>
    </source>
</evidence>
<feature type="transmembrane region" description="Helical" evidence="12">
    <location>
        <begin position="115"/>
        <end position="134"/>
    </location>
</feature>
<evidence type="ECO:0000256" key="4">
    <source>
        <dbReference type="ARBA" id="ARBA00022723"/>
    </source>
</evidence>
<keyword evidence="7" id="KW-0408">Iron</keyword>
<dbReference type="GO" id="GO:0016020">
    <property type="term" value="C:membrane"/>
    <property type="evidence" value="ECO:0007669"/>
    <property type="project" value="UniProtKB-SubCell"/>
</dbReference>
<evidence type="ECO:0000256" key="5">
    <source>
        <dbReference type="ARBA" id="ARBA00022989"/>
    </source>
</evidence>
<reference evidence="13 14" key="1">
    <citation type="submission" date="2013-06" db="EMBL/GenBank/DDBJ databases">
        <title>Draft genome sequence of Thauera terpenica.</title>
        <authorList>
            <person name="Liu B."/>
            <person name="Frostegard A.H."/>
            <person name="Shapleigh J.P."/>
        </authorList>
    </citation>
    <scope>NUCLEOTIDE SEQUENCE [LARGE SCALE GENOMIC DNA]</scope>
    <source>
        <strain evidence="13 14">58Eu</strain>
    </source>
</reference>
<keyword evidence="4" id="KW-0479">Metal-binding</keyword>
<dbReference type="GO" id="GO:0016491">
    <property type="term" value="F:oxidoreductase activity"/>
    <property type="evidence" value="ECO:0007669"/>
    <property type="project" value="UniProtKB-KW"/>
</dbReference>
<proteinExistence type="predicted"/>
<dbReference type="PATRIC" id="fig|1348657.5.peg.2258"/>
<organism evidence="13 14">
    <name type="scientific">Thauera terpenica 58Eu</name>
    <dbReference type="NCBI Taxonomy" id="1348657"/>
    <lineage>
        <taxon>Bacteria</taxon>
        <taxon>Pseudomonadati</taxon>
        <taxon>Pseudomonadota</taxon>
        <taxon>Betaproteobacteria</taxon>
        <taxon>Rhodocyclales</taxon>
        <taxon>Zoogloeaceae</taxon>
        <taxon>Thauera</taxon>
    </lineage>
</organism>
<dbReference type="PANTHER" id="PTHR35457:SF1">
    <property type="entry name" value="HEME A SYNTHASE"/>
    <property type="match status" value="1"/>
</dbReference>
<evidence type="ECO:0000313" key="13">
    <source>
        <dbReference type="EMBL" id="EPZ15280.1"/>
    </source>
</evidence>
<dbReference type="InterPro" id="IPR050450">
    <property type="entry name" value="COX15/CtaA_HemeA_synthase"/>
</dbReference>
<evidence type="ECO:0000256" key="2">
    <source>
        <dbReference type="ARBA" id="ARBA00022475"/>
    </source>
</evidence>
<feature type="transmembrane region" description="Helical" evidence="12">
    <location>
        <begin position="267"/>
        <end position="285"/>
    </location>
</feature>
<evidence type="ECO:0008006" key="15">
    <source>
        <dbReference type="Google" id="ProtNLM"/>
    </source>
</evidence>
<evidence type="ECO:0000256" key="7">
    <source>
        <dbReference type="ARBA" id="ARBA00023004"/>
    </source>
</evidence>